<dbReference type="Gene3D" id="2.40.50.100">
    <property type="match status" value="1"/>
</dbReference>
<feature type="coiled-coil region" evidence="2">
    <location>
        <begin position="109"/>
        <end position="186"/>
    </location>
</feature>
<reference evidence="3 4" key="1">
    <citation type="submission" date="2018-11" db="EMBL/GenBank/DDBJ databases">
        <title>Genomic Encyclopedia of Type Strains, Phase IV (KMG-IV): sequencing the most valuable type-strain genomes for metagenomic binning, comparative biology and taxonomic classification.</title>
        <authorList>
            <person name="Goeker M."/>
        </authorList>
    </citation>
    <scope>NUCLEOTIDE SEQUENCE [LARGE SCALE GENOMIC DNA]</scope>
    <source>
        <strain evidence="3 4">DSM 100316</strain>
    </source>
</reference>
<evidence type="ECO:0000256" key="2">
    <source>
        <dbReference type="SAM" id="Coils"/>
    </source>
</evidence>
<gene>
    <name evidence="3" type="ORF">EDC56_0835</name>
</gene>
<dbReference type="AlphaFoldDB" id="A0A3N2E163"/>
<keyword evidence="4" id="KW-1185">Reference proteome</keyword>
<name>A0A3N2E163_9GAMM</name>
<accession>A0A3N2E163</accession>
<comment type="similarity">
    <text evidence="1">Belongs to the membrane fusion protein (MFP) (TC 8.A.1) family.</text>
</comment>
<dbReference type="PANTHER" id="PTHR30469">
    <property type="entry name" value="MULTIDRUG RESISTANCE PROTEIN MDTA"/>
    <property type="match status" value="1"/>
</dbReference>
<dbReference type="GO" id="GO:0015562">
    <property type="term" value="F:efflux transmembrane transporter activity"/>
    <property type="evidence" value="ECO:0007669"/>
    <property type="project" value="TreeGrafter"/>
</dbReference>
<dbReference type="SUPFAM" id="SSF111369">
    <property type="entry name" value="HlyD-like secretion proteins"/>
    <property type="match status" value="1"/>
</dbReference>
<evidence type="ECO:0000313" key="3">
    <source>
        <dbReference type="EMBL" id="ROS05305.1"/>
    </source>
</evidence>
<evidence type="ECO:0000256" key="1">
    <source>
        <dbReference type="ARBA" id="ARBA00009477"/>
    </source>
</evidence>
<evidence type="ECO:0000313" key="4">
    <source>
        <dbReference type="Proteomes" id="UP000275394"/>
    </source>
</evidence>
<keyword evidence="2" id="KW-0175">Coiled coil</keyword>
<proteinExistence type="inferred from homology"/>
<dbReference type="Gene3D" id="2.40.30.170">
    <property type="match status" value="1"/>
</dbReference>
<sequence length="423" mass="46789">MQLRRAKKPLLIIMVSVAIAAVMVVMRPEVKRQEVIQEPLPIDVLEVHKSGLKVNIQSYGEVLPRTESTLASEVTGKIVAVSNDFVAGGFFNKGDELLRIDDRRYRVALKRCEAEVARAKSMLAQAQGKAHVAEQQWRQRTGKQLDQAAKDLALNKPQLQEALANLESARANLQQAKDDLSNTVIRAPFDGLLREKHADIGSFVAVGAPLAVAFAVDYAEVRLPIPEYQLDYMQLPEGVGRMNVESPVTLRSNEAGVQRQWSAQLVRTEGVLDQRSRVLHVVARINDPYGLHDANQQPILRVGSFVEAEIDGRMIEGLIAVPAHVLRPGNVLWVVDEEDRLQQREVVVLPISDEERYVQSGLRDGDKVCLTSVGAVLPGRQVVINNANKVNNEVERMARGMEVEVEPEDALLATPTILGVVDE</sequence>
<organism evidence="3 4">
    <name type="scientific">Sinobacterium caligoides</name>
    <dbReference type="NCBI Taxonomy" id="933926"/>
    <lineage>
        <taxon>Bacteria</taxon>
        <taxon>Pseudomonadati</taxon>
        <taxon>Pseudomonadota</taxon>
        <taxon>Gammaproteobacteria</taxon>
        <taxon>Cellvibrionales</taxon>
        <taxon>Spongiibacteraceae</taxon>
        <taxon>Sinobacterium</taxon>
    </lineage>
</organism>
<dbReference type="PANTHER" id="PTHR30469:SF12">
    <property type="entry name" value="MULTIDRUG RESISTANCE PROTEIN MDTA"/>
    <property type="match status" value="1"/>
</dbReference>
<dbReference type="Proteomes" id="UP000275394">
    <property type="component" value="Unassembled WGS sequence"/>
</dbReference>
<dbReference type="InterPro" id="IPR006143">
    <property type="entry name" value="RND_pump_MFP"/>
</dbReference>
<dbReference type="Gene3D" id="2.40.420.20">
    <property type="match status" value="1"/>
</dbReference>
<dbReference type="NCBIfam" id="TIGR01730">
    <property type="entry name" value="RND_mfp"/>
    <property type="match status" value="1"/>
</dbReference>
<comment type="caution">
    <text evidence="3">The sequence shown here is derived from an EMBL/GenBank/DDBJ whole genome shotgun (WGS) entry which is preliminary data.</text>
</comment>
<dbReference type="Gene3D" id="1.10.287.470">
    <property type="entry name" value="Helix hairpin bin"/>
    <property type="match status" value="1"/>
</dbReference>
<protein>
    <submittedName>
        <fullName evidence="3">RND family efflux transporter MFP subunit</fullName>
    </submittedName>
</protein>
<dbReference type="GO" id="GO:1990281">
    <property type="term" value="C:efflux pump complex"/>
    <property type="evidence" value="ECO:0007669"/>
    <property type="project" value="TreeGrafter"/>
</dbReference>
<dbReference type="EMBL" id="RKHR01000003">
    <property type="protein sequence ID" value="ROS05305.1"/>
    <property type="molecule type" value="Genomic_DNA"/>
</dbReference>